<feature type="transmembrane region" description="Helical" evidence="1">
    <location>
        <begin position="37"/>
        <end position="63"/>
    </location>
</feature>
<proteinExistence type="predicted"/>
<feature type="transmembrane region" description="Helical" evidence="1">
    <location>
        <begin position="12"/>
        <end position="31"/>
    </location>
</feature>
<comment type="caution">
    <text evidence="2">The sequence shown here is derived from an EMBL/GenBank/DDBJ whole genome shotgun (WGS) entry which is preliminary data.</text>
</comment>
<evidence type="ECO:0000313" key="2">
    <source>
        <dbReference type="EMBL" id="KAH7325957.1"/>
    </source>
</evidence>
<protein>
    <submittedName>
        <fullName evidence="2">Uncharacterized protein</fullName>
    </submittedName>
</protein>
<keyword evidence="3" id="KW-1185">Reference proteome</keyword>
<dbReference type="EMBL" id="JAGPNK010000002">
    <property type="protein sequence ID" value="KAH7325957.1"/>
    <property type="molecule type" value="Genomic_DNA"/>
</dbReference>
<sequence>MPRRVVDLWPPPLSLGTGGASLLFYYYYYYFWFSLPVLFFLLLLSFTVFTDGIFLSTLFFFALPIRDIPFEKRQGVCLSSRHIPSPRSLLRQRRKSSFWTCFLARGSVMHLDPELEIEKPARPPSDVCVCVCRQMQEGSEAERGQARWMGPRIGTTHLIPSLVHIAFSRWPRALPLECHGQENYNR</sequence>
<reference evidence="2" key="1">
    <citation type="journal article" date="2021" name="Nat. Commun.">
        <title>Genetic determinants of endophytism in the Arabidopsis root mycobiome.</title>
        <authorList>
            <person name="Mesny F."/>
            <person name="Miyauchi S."/>
            <person name="Thiergart T."/>
            <person name="Pickel B."/>
            <person name="Atanasova L."/>
            <person name="Karlsson M."/>
            <person name="Huettel B."/>
            <person name="Barry K.W."/>
            <person name="Haridas S."/>
            <person name="Chen C."/>
            <person name="Bauer D."/>
            <person name="Andreopoulos W."/>
            <person name="Pangilinan J."/>
            <person name="LaButti K."/>
            <person name="Riley R."/>
            <person name="Lipzen A."/>
            <person name="Clum A."/>
            <person name="Drula E."/>
            <person name="Henrissat B."/>
            <person name="Kohler A."/>
            <person name="Grigoriev I.V."/>
            <person name="Martin F.M."/>
            <person name="Hacquard S."/>
        </authorList>
    </citation>
    <scope>NUCLEOTIDE SEQUENCE</scope>
    <source>
        <strain evidence="2">MPI-CAGE-CH-0235</strain>
    </source>
</reference>
<dbReference type="Proteomes" id="UP000813444">
    <property type="component" value="Unassembled WGS sequence"/>
</dbReference>
<keyword evidence="1" id="KW-1133">Transmembrane helix</keyword>
<name>A0A8K0SXQ9_9HYPO</name>
<organism evidence="2 3">
    <name type="scientific">Stachybotrys elegans</name>
    <dbReference type="NCBI Taxonomy" id="80388"/>
    <lineage>
        <taxon>Eukaryota</taxon>
        <taxon>Fungi</taxon>
        <taxon>Dikarya</taxon>
        <taxon>Ascomycota</taxon>
        <taxon>Pezizomycotina</taxon>
        <taxon>Sordariomycetes</taxon>
        <taxon>Hypocreomycetidae</taxon>
        <taxon>Hypocreales</taxon>
        <taxon>Stachybotryaceae</taxon>
        <taxon>Stachybotrys</taxon>
    </lineage>
</organism>
<keyword evidence="1" id="KW-0812">Transmembrane</keyword>
<evidence type="ECO:0000256" key="1">
    <source>
        <dbReference type="SAM" id="Phobius"/>
    </source>
</evidence>
<dbReference type="AlphaFoldDB" id="A0A8K0SXQ9"/>
<accession>A0A8K0SXQ9</accession>
<gene>
    <name evidence="2" type="ORF">B0I35DRAFT_122775</name>
</gene>
<keyword evidence="1" id="KW-0472">Membrane</keyword>
<evidence type="ECO:0000313" key="3">
    <source>
        <dbReference type="Proteomes" id="UP000813444"/>
    </source>
</evidence>